<dbReference type="PANTHER" id="PTHR33116">
    <property type="entry name" value="REVERSE TRANSCRIPTASE ZINC-BINDING DOMAIN-CONTAINING PROTEIN-RELATED-RELATED"/>
    <property type="match status" value="1"/>
</dbReference>
<accession>A0AAD9WMB9</accession>
<proteinExistence type="predicted"/>
<evidence type="ECO:0000313" key="2">
    <source>
        <dbReference type="Proteomes" id="UP001280121"/>
    </source>
</evidence>
<dbReference type="EMBL" id="JANJYI010000009">
    <property type="protein sequence ID" value="KAK2635492.1"/>
    <property type="molecule type" value="Genomic_DNA"/>
</dbReference>
<protein>
    <recommendedName>
        <fullName evidence="3">RNase H type-1 domain-containing protein</fullName>
    </recommendedName>
</protein>
<keyword evidence="2" id="KW-1185">Reference proteome</keyword>
<reference evidence="1" key="1">
    <citation type="journal article" date="2023" name="Plant J.">
        <title>Genome sequences and population genomics provide insights into the demographic history, inbreeding, and mutation load of two 'living fossil' tree species of Dipteronia.</title>
        <authorList>
            <person name="Feng Y."/>
            <person name="Comes H.P."/>
            <person name="Chen J."/>
            <person name="Zhu S."/>
            <person name="Lu R."/>
            <person name="Zhang X."/>
            <person name="Li P."/>
            <person name="Qiu J."/>
            <person name="Olsen K.M."/>
            <person name="Qiu Y."/>
        </authorList>
    </citation>
    <scope>NUCLEOTIDE SEQUENCE</scope>
    <source>
        <strain evidence="1">KIB01</strain>
    </source>
</reference>
<dbReference type="PANTHER" id="PTHR33116:SF86">
    <property type="entry name" value="REVERSE TRANSCRIPTASE DOMAIN-CONTAINING PROTEIN"/>
    <property type="match status" value="1"/>
</dbReference>
<comment type="caution">
    <text evidence="1">The sequence shown here is derived from an EMBL/GenBank/DDBJ whole genome shotgun (WGS) entry which is preliminary data.</text>
</comment>
<sequence>MIGLSGFSRESHDKARFFEVVSGESDGLCFYSANHFSVLGVRWAGCHEQYLGLPSFTGRNRRQFLTILRISWSKIKWRSKLLSVFGKVVLGKAVLQAIPTYTMSLFKLPVRFLEIVRLCSRFWWGSSGEEEGSLDYQVANEAERDRPVVEPELVRWKPPYVGFYKVNMDASIDVANHVAEAVAIRRDIQFAIDTVLTPATVETDALGVANLVNSGAVVSVNFVPRKTNFVAHALQVGSDFSRYPILDGEWETYPPYVEGFVQGDNPLS</sequence>
<organism evidence="1 2">
    <name type="scientific">Dipteronia dyeriana</name>
    <dbReference type="NCBI Taxonomy" id="168575"/>
    <lineage>
        <taxon>Eukaryota</taxon>
        <taxon>Viridiplantae</taxon>
        <taxon>Streptophyta</taxon>
        <taxon>Embryophyta</taxon>
        <taxon>Tracheophyta</taxon>
        <taxon>Spermatophyta</taxon>
        <taxon>Magnoliopsida</taxon>
        <taxon>eudicotyledons</taxon>
        <taxon>Gunneridae</taxon>
        <taxon>Pentapetalae</taxon>
        <taxon>rosids</taxon>
        <taxon>malvids</taxon>
        <taxon>Sapindales</taxon>
        <taxon>Sapindaceae</taxon>
        <taxon>Hippocastanoideae</taxon>
        <taxon>Acereae</taxon>
        <taxon>Dipteronia</taxon>
    </lineage>
</organism>
<gene>
    <name evidence="1" type="ORF">Ddye_030284</name>
</gene>
<dbReference type="Proteomes" id="UP001280121">
    <property type="component" value="Unassembled WGS sequence"/>
</dbReference>
<evidence type="ECO:0008006" key="3">
    <source>
        <dbReference type="Google" id="ProtNLM"/>
    </source>
</evidence>
<name>A0AAD9WMB9_9ROSI</name>
<dbReference type="AlphaFoldDB" id="A0AAD9WMB9"/>
<evidence type="ECO:0000313" key="1">
    <source>
        <dbReference type="EMBL" id="KAK2635492.1"/>
    </source>
</evidence>